<organism evidence="2 3">
    <name type="scientific">Microctonus hyperodae</name>
    <name type="common">Parasitoid wasp</name>
    <dbReference type="NCBI Taxonomy" id="165561"/>
    <lineage>
        <taxon>Eukaryota</taxon>
        <taxon>Metazoa</taxon>
        <taxon>Ecdysozoa</taxon>
        <taxon>Arthropoda</taxon>
        <taxon>Hexapoda</taxon>
        <taxon>Insecta</taxon>
        <taxon>Pterygota</taxon>
        <taxon>Neoptera</taxon>
        <taxon>Endopterygota</taxon>
        <taxon>Hymenoptera</taxon>
        <taxon>Apocrita</taxon>
        <taxon>Ichneumonoidea</taxon>
        <taxon>Braconidae</taxon>
        <taxon>Euphorinae</taxon>
        <taxon>Microctonus</taxon>
    </lineage>
</organism>
<keyword evidence="1" id="KW-1133">Transmembrane helix</keyword>
<gene>
    <name evidence="2" type="ORF">PV327_000449</name>
</gene>
<protein>
    <submittedName>
        <fullName evidence="2">Uncharacterized protein</fullName>
    </submittedName>
</protein>
<keyword evidence="1" id="KW-0472">Membrane</keyword>
<proteinExistence type="predicted"/>
<keyword evidence="1" id="KW-0812">Transmembrane</keyword>
<feature type="transmembrane region" description="Helical" evidence="1">
    <location>
        <begin position="12"/>
        <end position="29"/>
    </location>
</feature>
<comment type="caution">
    <text evidence="2">The sequence shown here is derived from an EMBL/GenBank/DDBJ whole genome shotgun (WGS) entry which is preliminary data.</text>
</comment>
<reference evidence="2" key="1">
    <citation type="journal article" date="2023" name="bioRxiv">
        <title>Scaffold-level genome assemblies of two parasitoid biocontrol wasps reveal the parthenogenesis mechanism and an associated novel virus.</title>
        <authorList>
            <person name="Inwood S."/>
            <person name="Skelly J."/>
            <person name="Guhlin J."/>
            <person name="Harrop T."/>
            <person name="Goldson S."/>
            <person name="Dearden P."/>
        </authorList>
    </citation>
    <scope>NUCLEOTIDE SEQUENCE</scope>
    <source>
        <strain evidence="2">Lincoln</strain>
        <tissue evidence="2">Whole body</tissue>
    </source>
</reference>
<evidence type="ECO:0000313" key="2">
    <source>
        <dbReference type="EMBL" id="KAK0182297.1"/>
    </source>
</evidence>
<accession>A0AA39G682</accession>
<name>A0AA39G682_MICHY</name>
<dbReference type="EMBL" id="JAQQBR010000001">
    <property type="protein sequence ID" value="KAK0182297.1"/>
    <property type="molecule type" value="Genomic_DNA"/>
</dbReference>
<evidence type="ECO:0000313" key="3">
    <source>
        <dbReference type="Proteomes" id="UP001168972"/>
    </source>
</evidence>
<evidence type="ECO:0000256" key="1">
    <source>
        <dbReference type="SAM" id="Phobius"/>
    </source>
</evidence>
<reference evidence="2" key="2">
    <citation type="submission" date="2023-03" db="EMBL/GenBank/DDBJ databases">
        <authorList>
            <person name="Inwood S.N."/>
            <person name="Skelly J.G."/>
            <person name="Guhlin J."/>
            <person name="Harrop T.W.R."/>
            <person name="Goldson S.G."/>
            <person name="Dearden P.K."/>
        </authorList>
    </citation>
    <scope>NUCLEOTIDE SEQUENCE</scope>
    <source>
        <strain evidence="2">Lincoln</strain>
        <tissue evidence="2">Whole body</tissue>
    </source>
</reference>
<dbReference type="SUPFAM" id="SSF55961">
    <property type="entry name" value="Bet v1-like"/>
    <property type="match status" value="1"/>
</dbReference>
<keyword evidence="3" id="KW-1185">Reference proteome</keyword>
<sequence>MSYNPLKWKLRTIVYFSLIIIGVYVLFIYKKIHNVDVEVTIKNTNPEDVWEFVADFSNMLKLNPTIKEFNIIEESGNFDNWKYSVHYKEHLSHLPAIQNTAHGHYSIKADGDDFLISSSHKTCFLTSFDCVNSVSEFRFSRIGADTKCIEHVEYECPIGFSSLCYREVMYQRDEIMSRLKQHFDTSNKMT</sequence>
<dbReference type="Proteomes" id="UP001168972">
    <property type="component" value="Unassembled WGS sequence"/>
</dbReference>
<dbReference type="AlphaFoldDB" id="A0AA39G682"/>